<dbReference type="Proteomes" id="UP000526501">
    <property type="component" value="Unassembled WGS sequence"/>
</dbReference>
<keyword evidence="9" id="KW-1185">Reference proteome</keyword>
<dbReference type="EMBL" id="JACHVC010000006">
    <property type="protein sequence ID" value="MBC2605472.1"/>
    <property type="molecule type" value="Genomic_DNA"/>
</dbReference>
<protein>
    <recommendedName>
        <fullName evidence="2">histidine kinase</fullName>
        <ecNumber evidence="2">2.7.13.3</ecNumber>
    </recommendedName>
</protein>
<dbReference type="GO" id="GO:0004721">
    <property type="term" value="F:phosphoprotein phosphatase activity"/>
    <property type="evidence" value="ECO:0007669"/>
    <property type="project" value="TreeGrafter"/>
</dbReference>
<dbReference type="GO" id="GO:0016036">
    <property type="term" value="P:cellular response to phosphate starvation"/>
    <property type="evidence" value="ECO:0007669"/>
    <property type="project" value="TreeGrafter"/>
</dbReference>
<keyword evidence="6" id="KW-0902">Two-component regulatory system</keyword>
<evidence type="ECO:0000256" key="1">
    <source>
        <dbReference type="ARBA" id="ARBA00000085"/>
    </source>
</evidence>
<feature type="domain" description="Histidine kinase" evidence="7">
    <location>
        <begin position="190"/>
        <end position="441"/>
    </location>
</feature>
<keyword evidence="4" id="KW-0808">Transferase</keyword>
<keyword evidence="3" id="KW-0597">Phosphoprotein</keyword>
<dbReference type="SUPFAM" id="SSF55874">
    <property type="entry name" value="ATPase domain of HSP90 chaperone/DNA topoisomerase II/histidine kinase"/>
    <property type="match status" value="1"/>
</dbReference>
<gene>
    <name evidence="8" type="ORF">H5P27_05395</name>
</gene>
<dbReference type="InterPro" id="IPR050351">
    <property type="entry name" value="BphY/WalK/GraS-like"/>
</dbReference>
<evidence type="ECO:0000256" key="5">
    <source>
        <dbReference type="ARBA" id="ARBA00022777"/>
    </source>
</evidence>
<dbReference type="EC" id="2.7.13.3" evidence="2"/>
<dbReference type="Gene3D" id="3.30.565.10">
    <property type="entry name" value="Histidine kinase-like ATPase, C-terminal domain"/>
    <property type="match status" value="1"/>
</dbReference>
<dbReference type="Pfam" id="PF02518">
    <property type="entry name" value="HATPase_c"/>
    <property type="match status" value="1"/>
</dbReference>
<dbReference type="GO" id="GO:0005886">
    <property type="term" value="C:plasma membrane"/>
    <property type="evidence" value="ECO:0007669"/>
    <property type="project" value="TreeGrafter"/>
</dbReference>
<dbReference type="SUPFAM" id="SSF47384">
    <property type="entry name" value="Homodimeric domain of signal transducing histidine kinase"/>
    <property type="match status" value="1"/>
</dbReference>
<proteinExistence type="predicted"/>
<evidence type="ECO:0000259" key="7">
    <source>
        <dbReference type="PROSITE" id="PS50109"/>
    </source>
</evidence>
<dbReference type="SMART" id="SM00387">
    <property type="entry name" value="HATPase_c"/>
    <property type="match status" value="1"/>
</dbReference>
<evidence type="ECO:0000313" key="8">
    <source>
        <dbReference type="EMBL" id="MBC2605472.1"/>
    </source>
</evidence>
<organism evidence="8 9">
    <name type="scientific">Pelagicoccus albus</name>
    <dbReference type="NCBI Taxonomy" id="415222"/>
    <lineage>
        <taxon>Bacteria</taxon>
        <taxon>Pseudomonadati</taxon>
        <taxon>Verrucomicrobiota</taxon>
        <taxon>Opitutia</taxon>
        <taxon>Puniceicoccales</taxon>
        <taxon>Pelagicoccaceae</taxon>
        <taxon>Pelagicoccus</taxon>
    </lineage>
</organism>
<evidence type="ECO:0000256" key="6">
    <source>
        <dbReference type="ARBA" id="ARBA00023012"/>
    </source>
</evidence>
<evidence type="ECO:0000313" key="9">
    <source>
        <dbReference type="Proteomes" id="UP000526501"/>
    </source>
</evidence>
<dbReference type="InterPro" id="IPR005467">
    <property type="entry name" value="His_kinase_dom"/>
</dbReference>
<name>A0A7X1B4H4_9BACT</name>
<comment type="caution">
    <text evidence="8">The sequence shown here is derived from an EMBL/GenBank/DDBJ whole genome shotgun (WGS) entry which is preliminary data.</text>
</comment>
<evidence type="ECO:0000256" key="3">
    <source>
        <dbReference type="ARBA" id="ARBA00022553"/>
    </source>
</evidence>
<keyword evidence="5 8" id="KW-0418">Kinase</keyword>
<dbReference type="InterPro" id="IPR036890">
    <property type="entry name" value="HATPase_C_sf"/>
</dbReference>
<comment type="catalytic activity">
    <reaction evidence="1">
        <text>ATP + protein L-histidine = ADP + protein N-phospho-L-histidine.</text>
        <dbReference type="EC" id="2.7.13.3"/>
    </reaction>
</comment>
<dbReference type="AlphaFoldDB" id="A0A7X1B4H4"/>
<dbReference type="PANTHER" id="PTHR45453">
    <property type="entry name" value="PHOSPHATE REGULON SENSOR PROTEIN PHOR"/>
    <property type="match status" value="1"/>
</dbReference>
<dbReference type="RefSeq" id="WP_185659347.1">
    <property type="nucleotide sequence ID" value="NZ_CAWPOO010000006.1"/>
</dbReference>
<dbReference type="InterPro" id="IPR003594">
    <property type="entry name" value="HATPase_dom"/>
</dbReference>
<dbReference type="GO" id="GO:0000155">
    <property type="term" value="F:phosphorelay sensor kinase activity"/>
    <property type="evidence" value="ECO:0007669"/>
    <property type="project" value="InterPro"/>
</dbReference>
<evidence type="ECO:0000256" key="2">
    <source>
        <dbReference type="ARBA" id="ARBA00012438"/>
    </source>
</evidence>
<sequence length="444" mass="49938">MQENTTQKRQITLCQLADQILERRPSILKTWKQKAASDGNLEVISSISSREFLDHVPQILDIMDGQIRSIDTAATSYLNSERTRKMEYHGLSRWQQGFSITEVVRDWNHLRNAIIQEIAQIVDTCPEFRETSLNEVANVLSELIAEGINSSVAKYEEIRQAEAKGHLIDLNDSIEKLQELSQQQALVYREASHDLAGTLGILSSMTQIFHRNSKHEELKNLYEPLAEGLSTATQILEDMRVHSKLEAGQAIIKYETVDAAELMRKILTPYLLVAKDRGIQFEVSGPESLVIETDQAQLTRILQNLMHNALKFTQEGEIEVKWGKTQEDGNWFATIQNSGVLSPPESSLPIGEKMINASISNPHGDSQIISSKLNDQTDRIELPTGDHEKKEEVDTELKVPRSGIGLSIAKRLCGILHGRLDVSRNKDDYGVTASMFLPVRPPRP</sequence>
<evidence type="ECO:0000256" key="4">
    <source>
        <dbReference type="ARBA" id="ARBA00022679"/>
    </source>
</evidence>
<accession>A0A7X1B4H4</accession>
<dbReference type="PANTHER" id="PTHR45453:SF1">
    <property type="entry name" value="PHOSPHATE REGULON SENSOR PROTEIN PHOR"/>
    <property type="match status" value="1"/>
</dbReference>
<dbReference type="PROSITE" id="PS50109">
    <property type="entry name" value="HIS_KIN"/>
    <property type="match status" value="1"/>
</dbReference>
<reference evidence="8 9" key="1">
    <citation type="submission" date="2020-07" db="EMBL/GenBank/DDBJ databases">
        <authorList>
            <person name="Feng X."/>
        </authorList>
    </citation>
    <scope>NUCLEOTIDE SEQUENCE [LARGE SCALE GENOMIC DNA]</scope>
    <source>
        <strain evidence="8 9">JCM23202</strain>
    </source>
</reference>
<dbReference type="InterPro" id="IPR036097">
    <property type="entry name" value="HisK_dim/P_sf"/>
</dbReference>